<feature type="compositionally biased region" description="Acidic residues" evidence="5">
    <location>
        <begin position="502"/>
        <end position="515"/>
    </location>
</feature>
<feature type="compositionally biased region" description="Basic and acidic residues" evidence="5">
    <location>
        <begin position="578"/>
        <end position="595"/>
    </location>
</feature>
<feature type="compositionally biased region" description="Basic and acidic residues" evidence="5">
    <location>
        <begin position="85"/>
        <end position="105"/>
    </location>
</feature>
<feature type="region of interest" description="Disordered" evidence="5">
    <location>
        <begin position="411"/>
        <end position="437"/>
    </location>
</feature>
<keyword evidence="3" id="KW-0862">Zinc</keyword>
<dbReference type="FunFam" id="4.10.1060.10:FF:000014">
    <property type="entry name" value="Putative zinc finger, RanBP2-type"/>
    <property type="match status" value="1"/>
</dbReference>
<dbReference type="InterPro" id="IPR036443">
    <property type="entry name" value="Znf_RanBP2_sf"/>
</dbReference>
<dbReference type="GO" id="GO:0008270">
    <property type="term" value="F:zinc ion binding"/>
    <property type="evidence" value="ECO:0007669"/>
    <property type="project" value="UniProtKB-KW"/>
</dbReference>
<dbReference type="GO" id="GO:0005737">
    <property type="term" value="C:cytoplasm"/>
    <property type="evidence" value="ECO:0007669"/>
    <property type="project" value="TreeGrafter"/>
</dbReference>
<dbReference type="EMBL" id="JAMRDG010000001">
    <property type="protein sequence ID" value="KAJ3703848.1"/>
    <property type="molecule type" value="Genomic_DNA"/>
</dbReference>
<protein>
    <recommendedName>
        <fullName evidence="6">RanBP2-type domain-containing protein</fullName>
    </recommendedName>
</protein>
<feature type="compositionally biased region" description="Basic and acidic residues" evidence="5">
    <location>
        <begin position="639"/>
        <end position="656"/>
    </location>
</feature>
<dbReference type="Pfam" id="PF00641">
    <property type="entry name" value="Zn_ribbon_RanBP"/>
    <property type="match status" value="2"/>
</dbReference>
<dbReference type="SUPFAM" id="SSF90209">
    <property type="entry name" value="Ran binding protein zinc finger-like"/>
    <property type="match status" value="1"/>
</dbReference>
<dbReference type="PROSITE" id="PS01358">
    <property type="entry name" value="ZF_RANBP2_1"/>
    <property type="match status" value="2"/>
</dbReference>
<dbReference type="Gene3D" id="4.10.1060.10">
    <property type="entry name" value="Zinc finger, RanBP2-type"/>
    <property type="match status" value="2"/>
</dbReference>
<evidence type="ECO:0000256" key="2">
    <source>
        <dbReference type="ARBA" id="ARBA00022771"/>
    </source>
</evidence>
<accession>A0AAD5ZTT0</accession>
<dbReference type="InterPro" id="IPR001876">
    <property type="entry name" value="Znf_RanBP2"/>
</dbReference>
<proteinExistence type="predicted"/>
<dbReference type="AlphaFoldDB" id="A0AAD5ZTT0"/>
<reference evidence="7 8" key="1">
    <citation type="journal article" date="2022" name="Cell">
        <title>Repeat-based holocentromeres influence genome architecture and karyotype evolution.</title>
        <authorList>
            <person name="Hofstatter P.G."/>
            <person name="Thangavel G."/>
            <person name="Lux T."/>
            <person name="Neumann P."/>
            <person name="Vondrak T."/>
            <person name="Novak P."/>
            <person name="Zhang M."/>
            <person name="Costa L."/>
            <person name="Castellani M."/>
            <person name="Scott A."/>
            <person name="Toegelov H."/>
            <person name="Fuchs J."/>
            <person name="Mata-Sucre Y."/>
            <person name="Dias Y."/>
            <person name="Vanzela A.L.L."/>
            <person name="Huettel B."/>
            <person name="Almeida C.C.S."/>
            <person name="Simkova H."/>
            <person name="Souza G."/>
            <person name="Pedrosa-Harand A."/>
            <person name="Macas J."/>
            <person name="Mayer K.F.X."/>
            <person name="Houben A."/>
            <person name="Marques A."/>
        </authorList>
    </citation>
    <scope>NUCLEOTIDE SEQUENCE [LARGE SCALE GENOMIC DNA]</scope>
    <source>
        <strain evidence="7">RhyTen1mFocal</strain>
    </source>
</reference>
<evidence type="ECO:0000259" key="6">
    <source>
        <dbReference type="PROSITE" id="PS50199"/>
    </source>
</evidence>
<dbReference type="PANTHER" id="PTHR23111">
    <property type="entry name" value="ZINC FINGER PROTEIN"/>
    <property type="match status" value="1"/>
</dbReference>
<evidence type="ECO:0000313" key="8">
    <source>
        <dbReference type="Proteomes" id="UP001210211"/>
    </source>
</evidence>
<feature type="domain" description="RanBP2-type" evidence="6">
    <location>
        <begin position="348"/>
        <end position="377"/>
    </location>
</feature>
<feature type="compositionally biased region" description="Acidic residues" evidence="5">
    <location>
        <begin position="533"/>
        <end position="543"/>
    </location>
</feature>
<feature type="compositionally biased region" description="Low complexity" evidence="5">
    <location>
        <begin position="22"/>
        <end position="46"/>
    </location>
</feature>
<evidence type="ECO:0000256" key="3">
    <source>
        <dbReference type="ARBA" id="ARBA00022833"/>
    </source>
</evidence>
<dbReference type="GO" id="GO:0003729">
    <property type="term" value="F:mRNA binding"/>
    <property type="evidence" value="ECO:0007669"/>
    <property type="project" value="TreeGrafter"/>
</dbReference>
<feature type="region of interest" description="Disordered" evidence="5">
    <location>
        <begin position="323"/>
        <end position="344"/>
    </location>
</feature>
<evidence type="ECO:0000256" key="4">
    <source>
        <dbReference type="PROSITE-ProRule" id="PRU00322"/>
    </source>
</evidence>
<sequence length="713" mass="81834">MATSASLSLLLRRRRTTALPLLRQLSSLPLSSTPSSDSIPNPTSDSKPPSLSSRLSFVFDQLDSLSKPPDLSEQESALRRIRSWRHPETPPEKEEGGEKPEQLKQNPKENMEAASMAEVLKKEVELVHPWPEWIQLMERLATQNYFDLRRADEQRVADDVAIDLSEFKEEVSLDLSTDWLTVRNACMNFARDRFDIIRSLQRKDIQTLVGHGCPSMYPKVVFSAKLLRKLVHLDEGDVCSACSLRNSCSRGYILVPKEDQARTLDIMRVLIIFGFDHTNGTVENKDLMKLKQVKNVVRKLMHEVARLSAVPIDPRLPPPVMKKKEVKVKQPPPPPKKKRVGRDDVEMKKGDWLCPKCDFMNFAKNTVCMQCDAKRPKRQLLPGEWECPRCKFLNYRRNMACYECEHKRPPDEYTSNEMESRHLGPTRTWSERGTPTRVPEVSDAWNFDFDDNESDGADVAAFEFADSSKRGLEEGDIKGPRGRRLDMHERKPAPYSSRTGFDDFDDEDDDLDSYEIDSSGGKDSGVARRSFSELEESDLDDYEDFRRSKKNSGRRSRNYLTQSDNDDEDDDDGPYFRNRKDDLKSDSDSDHDDGFRSYNPRRSQRASYNDFESDGDDYFPSTKKNLKGGKSGSRGHFGRAKEANQSRRYGKLHDQEDSWGQIRGKGGRFGNGGFRGSQRKEMGIGDRFDRRGDMASEADKSARFNSRHRRWKS</sequence>
<feature type="region of interest" description="Disordered" evidence="5">
    <location>
        <begin position="65"/>
        <end position="105"/>
    </location>
</feature>
<gene>
    <name evidence="7" type="ORF">LUZ61_007553</name>
</gene>
<evidence type="ECO:0000313" key="7">
    <source>
        <dbReference type="EMBL" id="KAJ3703848.1"/>
    </source>
</evidence>
<dbReference type="SMART" id="SM00547">
    <property type="entry name" value="ZnF_RBZ"/>
    <property type="match status" value="2"/>
</dbReference>
<feature type="compositionally biased region" description="Basic and acidic residues" evidence="5">
    <location>
        <begin position="678"/>
        <end position="702"/>
    </location>
</feature>
<evidence type="ECO:0000256" key="5">
    <source>
        <dbReference type="SAM" id="MobiDB-lite"/>
    </source>
</evidence>
<comment type="caution">
    <text evidence="7">The sequence shown here is derived from an EMBL/GenBank/DDBJ whole genome shotgun (WGS) entry which is preliminary data.</text>
</comment>
<feature type="region of interest" description="Disordered" evidence="5">
    <location>
        <begin position="22"/>
        <end position="52"/>
    </location>
</feature>
<organism evidence="7 8">
    <name type="scientific">Rhynchospora tenuis</name>
    <dbReference type="NCBI Taxonomy" id="198213"/>
    <lineage>
        <taxon>Eukaryota</taxon>
        <taxon>Viridiplantae</taxon>
        <taxon>Streptophyta</taxon>
        <taxon>Embryophyta</taxon>
        <taxon>Tracheophyta</taxon>
        <taxon>Spermatophyta</taxon>
        <taxon>Magnoliopsida</taxon>
        <taxon>Liliopsida</taxon>
        <taxon>Poales</taxon>
        <taxon>Cyperaceae</taxon>
        <taxon>Cyperoideae</taxon>
        <taxon>Rhynchosporeae</taxon>
        <taxon>Rhynchospora</taxon>
    </lineage>
</organism>
<dbReference type="PROSITE" id="PS50199">
    <property type="entry name" value="ZF_RANBP2_2"/>
    <property type="match status" value="2"/>
</dbReference>
<keyword evidence="8" id="KW-1185">Reference proteome</keyword>
<keyword evidence="1" id="KW-0479">Metal-binding</keyword>
<dbReference type="PANTHER" id="PTHR23111:SF29">
    <property type="entry name" value="OS07G0404300 PROTEIN"/>
    <property type="match status" value="1"/>
</dbReference>
<feature type="compositionally biased region" description="Basic and acidic residues" evidence="5">
    <location>
        <begin position="471"/>
        <end position="492"/>
    </location>
</feature>
<dbReference type="Proteomes" id="UP001210211">
    <property type="component" value="Unassembled WGS sequence"/>
</dbReference>
<feature type="compositionally biased region" description="Basic residues" evidence="5">
    <location>
        <begin position="547"/>
        <end position="557"/>
    </location>
</feature>
<feature type="region of interest" description="Disordered" evidence="5">
    <location>
        <begin position="471"/>
        <end position="713"/>
    </location>
</feature>
<evidence type="ECO:0000256" key="1">
    <source>
        <dbReference type="ARBA" id="ARBA00022723"/>
    </source>
</evidence>
<feature type="compositionally biased region" description="Gly residues" evidence="5">
    <location>
        <begin position="663"/>
        <end position="675"/>
    </location>
</feature>
<keyword evidence="2 4" id="KW-0863">Zinc-finger</keyword>
<feature type="domain" description="RanBP2-type" evidence="6">
    <location>
        <begin position="381"/>
        <end position="410"/>
    </location>
</feature>
<feature type="compositionally biased region" description="Acidic residues" evidence="5">
    <location>
        <begin position="564"/>
        <end position="573"/>
    </location>
</feature>
<name>A0AAD5ZTT0_9POAL</name>